<evidence type="ECO:0000313" key="3">
    <source>
        <dbReference type="EMBL" id="AWI26272.1"/>
    </source>
</evidence>
<name>A0A2S1SIV0_9FLAO</name>
<dbReference type="Proteomes" id="UP000244937">
    <property type="component" value="Chromosome"/>
</dbReference>
<feature type="transmembrane region" description="Helical" evidence="1">
    <location>
        <begin position="42"/>
        <end position="65"/>
    </location>
</feature>
<dbReference type="EMBL" id="CP029187">
    <property type="protein sequence ID" value="AWI26272.1"/>
    <property type="molecule type" value="Genomic_DNA"/>
</dbReference>
<keyword evidence="1" id="KW-0472">Membrane</keyword>
<dbReference type="KEGG" id="fpal:HYN49_10365"/>
<organism evidence="3 4">
    <name type="scientific">Flavobacterium pallidum</name>
    <dbReference type="NCBI Taxonomy" id="2172098"/>
    <lineage>
        <taxon>Bacteria</taxon>
        <taxon>Pseudomonadati</taxon>
        <taxon>Bacteroidota</taxon>
        <taxon>Flavobacteriia</taxon>
        <taxon>Flavobacteriales</taxon>
        <taxon>Flavobacteriaceae</taxon>
        <taxon>Flavobacterium</taxon>
    </lineage>
</organism>
<accession>A0A2S1SIV0</accession>
<gene>
    <name evidence="3" type="ORF">HYN49_10365</name>
</gene>
<dbReference type="Pfam" id="PF11127">
    <property type="entry name" value="YgaP-like_TM"/>
    <property type="match status" value="1"/>
</dbReference>
<evidence type="ECO:0000313" key="4">
    <source>
        <dbReference type="Proteomes" id="UP000244937"/>
    </source>
</evidence>
<evidence type="ECO:0000256" key="1">
    <source>
        <dbReference type="SAM" id="Phobius"/>
    </source>
</evidence>
<keyword evidence="1" id="KW-1133">Transmembrane helix</keyword>
<reference evidence="3 4" key="1">
    <citation type="submission" date="2018-05" db="EMBL/GenBank/DDBJ databases">
        <title>Genome sequencing of Flavobacterium sp. HYN0049.</title>
        <authorList>
            <person name="Yi H."/>
            <person name="Baek C."/>
        </authorList>
    </citation>
    <scope>NUCLEOTIDE SEQUENCE [LARGE SCALE GENOMIC DNA]</scope>
    <source>
        <strain evidence="3 4">HYN0049</strain>
    </source>
</reference>
<dbReference type="InterPro" id="IPR021309">
    <property type="entry name" value="YgaP-like_TM"/>
</dbReference>
<keyword evidence="1" id="KW-0812">Transmembrane</keyword>
<dbReference type="AlphaFoldDB" id="A0A2S1SIV0"/>
<proteinExistence type="predicted"/>
<sequence>MKQNMSTPDKFIRTTIGGLLVLLMYLCDDDRAMQWASGVSGIYLILTSLLGTCIVYAFLDVSTLASKNKKRFY</sequence>
<protein>
    <recommendedName>
        <fullName evidence="2">Inner membrane protein YgaP-like transmembrane domain-containing protein</fullName>
    </recommendedName>
</protein>
<feature type="domain" description="Inner membrane protein YgaP-like transmembrane" evidence="2">
    <location>
        <begin position="1"/>
        <end position="65"/>
    </location>
</feature>
<keyword evidence="4" id="KW-1185">Reference proteome</keyword>
<evidence type="ECO:0000259" key="2">
    <source>
        <dbReference type="Pfam" id="PF11127"/>
    </source>
</evidence>
<dbReference type="OrthoDB" id="9804804at2"/>